<dbReference type="InterPro" id="IPR036291">
    <property type="entry name" value="NAD(P)-bd_dom_sf"/>
</dbReference>
<dbReference type="EC" id="1.2.1.38" evidence="2"/>
<name>A0A830D5S4_9LAMI</name>
<keyword evidence="7 17" id="KW-0067">ATP-binding</keyword>
<gene>
    <name evidence="21" type="ORF">PHJA_002529300</name>
</gene>
<evidence type="ECO:0000313" key="22">
    <source>
        <dbReference type="Proteomes" id="UP000653305"/>
    </source>
</evidence>
<evidence type="ECO:0000256" key="9">
    <source>
        <dbReference type="ARBA" id="ARBA00023002"/>
    </source>
</evidence>
<evidence type="ECO:0000256" key="2">
    <source>
        <dbReference type="ARBA" id="ARBA00013072"/>
    </source>
</evidence>
<dbReference type="Gene3D" id="3.40.50.720">
    <property type="entry name" value="NAD(P)-binding Rossmann-like Domain"/>
    <property type="match status" value="2"/>
</dbReference>
<evidence type="ECO:0000256" key="17">
    <source>
        <dbReference type="PROSITE-ProRule" id="PRU00283"/>
    </source>
</evidence>
<dbReference type="HAMAP" id="MF_00150">
    <property type="entry name" value="ArgC_type1"/>
    <property type="match status" value="1"/>
</dbReference>
<dbReference type="Proteomes" id="UP000653305">
    <property type="component" value="Unassembled WGS sequence"/>
</dbReference>
<feature type="coiled-coil region" evidence="18">
    <location>
        <begin position="1699"/>
        <end position="1795"/>
    </location>
</feature>
<dbReference type="SMART" id="SM00129">
    <property type="entry name" value="KISc"/>
    <property type="match status" value="1"/>
</dbReference>
<evidence type="ECO:0000256" key="1">
    <source>
        <dbReference type="ARBA" id="ARBA00004862"/>
    </source>
</evidence>
<evidence type="ECO:0000256" key="11">
    <source>
        <dbReference type="ARBA" id="ARBA00023175"/>
    </source>
</evidence>
<dbReference type="FunFam" id="3.40.850.10:FF:000033">
    <property type="entry name" value="Kinesin-like protein KIN-12E"/>
    <property type="match status" value="1"/>
</dbReference>
<dbReference type="GO" id="GO:0008017">
    <property type="term" value="F:microtubule binding"/>
    <property type="evidence" value="ECO:0007669"/>
    <property type="project" value="InterPro"/>
</dbReference>
<evidence type="ECO:0000256" key="7">
    <source>
        <dbReference type="ARBA" id="ARBA00022840"/>
    </source>
</evidence>
<evidence type="ECO:0000256" key="5">
    <source>
        <dbReference type="ARBA" id="ARBA00022701"/>
    </source>
</evidence>
<dbReference type="CDD" id="cd23934">
    <property type="entry name" value="AGPR_1_C"/>
    <property type="match status" value="1"/>
</dbReference>
<dbReference type="InterPro" id="IPR044986">
    <property type="entry name" value="KIF15/KIN-12"/>
</dbReference>
<evidence type="ECO:0000256" key="12">
    <source>
        <dbReference type="ARBA" id="ARBA00034488"/>
    </source>
</evidence>
<evidence type="ECO:0000313" key="21">
    <source>
        <dbReference type="EMBL" id="GFQ03855.1"/>
    </source>
</evidence>
<reference evidence="21" key="1">
    <citation type="submission" date="2020-07" db="EMBL/GenBank/DDBJ databases">
        <title>Ethylene signaling mediates host invasion by parasitic plants.</title>
        <authorList>
            <person name="Yoshida S."/>
        </authorList>
    </citation>
    <scope>NUCLEOTIDE SEQUENCE</scope>
    <source>
        <strain evidence="21">Okayama</strain>
    </source>
</reference>
<keyword evidence="5" id="KW-0493">Microtubule</keyword>
<evidence type="ECO:0000256" key="15">
    <source>
        <dbReference type="ARBA" id="ARBA00067665"/>
    </source>
</evidence>
<feature type="coiled-coil region" evidence="18">
    <location>
        <begin position="2310"/>
        <end position="2489"/>
    </location>
</feature>
<keyword evidence="11 17" id="KW-0505">Motor protein</keyword>
<evidence type="ECO:0000256" key="13">
    <source>
        <dbReference type="ARBA" id="ARBA00050557"/>
    </source>
</evidence>
<dbReference type="CDD" id="cd17895">
    <property type="entry name" value="AGPR_1_N"/>
    <property type="match status" value="1"/>
</dbReference>
<dbReference type="Pfam" id="PF01118">
    <property type="entry name" value="Semialdhyde_dh"/>
    <property type="match status" value="1"/>
</dbReference>
<feature type="domain" description="Kinesin motor" evidence="20">
    <location>
        <begin position="211"/>
        <end position="548"/>
    </location>
</feature>
<keyword evidence="22" id="KW-1185">Reference proteome</keyword>
<proteinExistence type="inferred from homology"/>
<keyword evidence="3" id="KW-0055">Arginine biosynthesis</keyword>
<dbReference type="PROSITE" id="PS50067">
    <property type="entry name" value="KINESIN_MOTOR_2"/>
    <property type="match status" value="1"/>
</dbReference>
<dbReference type="GO" id="GO:0003777">
    <property type="term" value="F:microtubule motor activity"/>
    <property type="evidence" value="ECO:0007669"/>
    <property type="project" value="InterPro"/>
</dbReference>
<evidence type="ECO:0000256" key="4">
    <source>
        <dbReference type="ARBA" id="ARBA00022605"/>
    </source>
</evidence>
<dbReference type="EMBL" id="BMAC01000874">
    <property type="protein sequence ID" value="GFQ03855.1"/>
    <property type="molecule type" value="Genomic_DNA"/>
</dbReference>
<feature type="compositionally biased region" description="Polar residues" evidence="19">
    <location>
        <begin position="99"/>
        <end position="148"/>
    </location>
</feature>
<dbReference type="Gene3D" id="3.30.360.10">
    <property type="entry name" value="Dihydrodipicolinate Reductase, domain 2"/>
    <property type="match status" value="1"/>
</dbReference>
<keyword evidence="4" id="KW-0028">Amino-acid biosynthesis</keyword>
<evidence type="ECO:0000256" key="3">
    <source>
        <dbReference type="ARBA" id="ARBA00022571"/>
    </source>
</evidence>
<evidence type="ECO:0000256" key="10">
    <source>
        <dbReference type="ARBA" id="ARBA00023054"/>
    </source>
</evidence>
<comment type="pathway">
    <text evidence="1">Amino-acid biosynthesis; L-arginine biosynthesis; N(2)-acetyl-L-ornithine from L-glutamate: step 3/4.</text>
</comment>
<dbReference type="GO" id="GO:0070401">
    <property type="term" value="F:NADP+ binding"/>
    <property type="evidence" value="ECO:0007669"/>
    <property type="project" value="InterPro"/>
</dbReference>
<dbReference type="InterPro" id="IPR036961">
    <property type="entry name" value="Kinesin_motor_dom_sf"/>
</dbReference>
<evidence type="ECO:0000259" key="20">
    <source>
        <dbReference type="PROSITE" id="PS50067"/>
    </source>
</evidence>
<feature type="coiled-coil region" evidence="18">
    <location>
        <begin position="2027"/>
        <end position="2191"/>
    </location>
</feature>
<dbReference type="InterPro" id="IPR058924">
    <property type="entry name" value="AGPR_dimerisation_dom"/>
</dbReference>
<dbReference type="InterPro" id="IPR027417">
    <property type="entry name" value="P-loop_NTPase"/>
</dbReference>
<feature type="compositionally biased region" description="Basic and acidic residues" evidence="19">
    <location>
        <begin position="58"/>
        <end position="75"/>
    </location>
</feature>
<dbReference type="Pfam" id="PF22698">
    <property type="entry name" value="Semialdhyde_dhC_1"/>
    <property type="match status" value="1"/>
</dbReference>
<dbReference type="PANTHER" id="PTHR37739">
    <property type="entry name" value="KINESIN-LIKE PROTEIN KIN-12D"/>
    <property type="match status" value="1"/>
</dbReference>
<dbReference type="SMART" id="SM00859">
    <property type="entry name" value="Semialdhyde_dh"/>
    <property type="match status" value="1"/>
</dbReference>
<feature type="coiled-coil region" evidence="18">
    <location>
        <begin position="627"/>
        <end position="661"/>
    </location>
</feature>
<comment type="caution">
    <text evidence="21">The sequence shown here is derived from an EMBL/GenBank/DDBJ whole genome shotgun (WGS) entry which is preliminary data.</text>
</comment>
<feature type="binding site" evidence="17">
    <location>
        <begin position="292"/>
        <end position="299"/>
    </location>
    <ligand>
        <name>ATP</name>
        <dbReference type="ChEBI" id="CHEBI:30616"/>
    </ligand>
</feature>
<feature type="coiled-coil region" evidence="18">
    <location>
        <begin position="892"/>
        <end position="982"/>
    </location>
</feature>
<evidence type="ECO:0000256" key="14">
    <source>
        <dbReference type="ARBA" id="ARBA00060921"/>
    </source>
</evidence>
<keyword evidence="8" id="KW-0521">NADP</keyword>
<dbReference type="SUPFAM" id="SSF52540">
    <property type="entry name" value="P-loop containing nucleoside triphosphate hydrolases"/>
    <property type="match status" value="1"/>
</dbReference>
<comment type="similarity">
    <text evidence="12">Belongs to the TRAFAC class myosin-kinesin ATPase superfamily. Kinesin family. KIN-12 subfamily.</text>
</comment>
<dbReference type="GO" id="GO:0005874">
    <property type="term" value="C:microtubule"/>
    <property type="evidence" value="ECO:0007669"/>
    <property type="project" value="UniProtKB-KW"/>
</dbReference>
<feature type="region of interest" description="Disordered" evidence="19">
    <location>
        <begin position="2191"/>
        <end position="2217"/>
    </location>
</feature>
<dbReference type="GO" id="GO:0005524">
    <property type="term" value="F:ATP binding"/>
    <property type="evidence" value="ECO:0007669"/>
    <property type="project" value="UniProtKB-UniRule"/>
</dbReference>
<feature type="coiled-coil region" evidence="18">
    <location>
        <begin position="1393"/>
        <end position="1420"/>
    </location>
</feature>
<dbReference type="UniPathway" id="UPA00068">
    <property type="reaction ID" value="UER00108"/>
</dbReference>
<dbReference type="GO" id="GO:0003942">
    <property type="term" value="F:N-acetyl-gamma-glutamyl-phosphate reductase activity"/>
    <property type="evidence" value="ECO:0007669"/>
    <property type="project" value="UniProtKB-EC"/>
</dbReference>
<dbReference type="SUPFAM" id="SSF55347">
    <property type="entry name" value="Glyceraldehyde-3-phosphate dehydrogenase-like, C-terminal domain"/>
    <property type="match status" value="1"/>
</dbReference>
<dbReference type="InterPro" id="IPR019821">
    <property type="entry name" value="Kinesin_motor_CS"/>
</dbReference>
<dbReference type="GO" id="GO:0006526">
    <property type="term" value="P:L-arginine biosynthetic process"/>
    <property type="evidence" value="ECO:0007669"/>
    <property type="project" value="UniProtKB-UniPathway"/>
</dbReference>
<keyword evidence="9" id="KW-0560">Oxidoreductase</keyword>
<protein>
    <recommendedName>
        <fullName evidence="15">Probable N-acetyl-gamma-glutamyl-phosphate reductase, chloroplastic</fullName>
        <ecNumber evidence="2">1.2.1.38</ecNumber>
    </recommendedName>
    <alternativeName>
        <fullName evidence="16">N-acetyl-glutamate semialdehyde dehydrogenase</fullName>
    </alternativeName>
</protein>
<comment type="catalytic activity">
    <reaction evidence="13">
        <text>N-acetyl-L-glutamate 5-semialdehyde + phosphate + NADP(+) = N-acetyl-L-glutamyl 5-phosphate + NADPH + H(+)</text>
        <dbReference type="Rhea" id="RHEA:21588"/>
        <dbReference type="ChEBI" id="CHEBI:15378"/>
        <dbReference type="ChEBI" id="CHEBI:29123"/>
        <dbReference type="ChEBI" id="CHEBI:43474"/>
        <dbReference type="ChEBI" id="CHEBI:57783"/>
        <dbReference type="ChEBI" id="CHEBI:57936"/>
        <dbReference type="ChEBI" id="CHEBI:58349"/>
        <dbReference type="EC" id="1.2.1.38"/>
    </reaction>
</comment>
<evidence type="ECO:0000256" key="8">
    <source>
        <dbReference type="ARBA" id="ARBA00022857"/>
    </source>
</evidence>
<dbReference type="PROSITE" id="PS00411">
    <property type="entry name" value="KINESIN_MOTOR_1"/>
    <property type="match status" value="1"/>
</dbReference>
<keyword evidence="10 18" id="KW-0175">Coiled coil</keyword>
<dbReference type="Pfam" id="PF00225">
    <property type="entry name" value="Kinesin"/>
    <property type="match status" value="1"/>
</dbReference>
<dbReference type="PRINTS" id="PR00380">
    <property type="entry name" value="KINESINHEAVY"/>
</dbReference>
<organism evidence="21 22">
    <name type="scientific">Phtheirospermum japonicum</name>
    <dbReference type="NCBI Taxonomy" id="374723"/>
    <lineage>
        <taxon>Eukaryota</taxon>
        <taxon>Viridiplantae</taxon>
        <taxon>Streptophyta</taxon>
        <taxon>Embryophyta</taxon>
        <taxon>Tracheophyta</taxon>
        <taxon>Spermatophyta</taxon>
        <taxon>Magnoliopsida</taxon>
        <taxon>eudicotyledons</taxon>
        <taxon>Gunneridae</taxon>
        <taxon>Pentapetalae</taxon>
        <taxon>asterids</taxon>
        <taxon>lamiids</taxon>
        <taxon>Lamiales</taxon>
        <taxon>Orobanchaceae</taxon>
        <taxon>Orobanchaceae incertae sedis</taxon>
        <taxon>Phtheirospermum</taxon>
    </lineage>
</organism>
<dbReference type="FunFam" id="3.30.360.10:FF:000014">
    <property type="entry name" value="N-acetyl-gamma-glutamyl-phosphate reductase"/>
    <property type="match status" value="1"/>
</dbReference>
<dbReference type="Gene3D" id="3.40.850.10">
    <property type="entry name" value="Kinesin motor domain"/>
    <property type="match status" value="1"/>
</dbReference>
<dbReference type="InterPro" id="IPR000534">
    <property type="entry name" value="Semialdehyde_DH_NAD-bd"/>
</dbReference>
<feature type="compositionally biased region" description="Polar residues" evidence="19">
    <location>
        <begin position="29"/>
        <end position="49"/>
    </location>
</feature>
<feature type="coiled-coil region" evidence="18">
    <location>
        <begin position="783"/>
        <end position="824"/>
    </location>
</feature>
<dbReference type="GO" id="GO:0007018">
    <property type="term" value="P:microtubule-based movement"/>
    <property type="evidence" value="ECO:0007669"/>
    <property type="project" value="InterPro"/>
</dbReference>
<evidence type="ECO:0000256" key="19">
    <source>
        <dbReference type="SAM" id="MobiDB-lite"/>
    </source>
</evidence>
<feature type="compositionally biased region" description="Polar residues" evidence="19">
    <location>
        <begin position="2191"/>
        <end position="2201"/>
    </location>
</feature>
<dbReference type="OrthoDB" id="3176171at2759"/>
<comment type="similarity">
    <text evidence="14">Belongs to the NAGSA dehydrogenase family. Type 1 subfamily.</text>
</comment>
<keyword evidence="6 17" id="KW-0547">Nucleotide-binding</keyword>
<dbReference type="PANTHER" id="PTHR37739:SF8">
    <property type="entry name" value="KINESIN-LIKE PROTEIN KIN-12D"/>
    <property type="match status" value="1"/>
</dbReference>
<evidence type="ECO:0000256" key="6">
    <source>
        <dbReference type="ARBA" id="ARBA00022741"/>
    </source>
</evidence>
<evidence type="ECO:0000256" key="18">
    <source>
        <dbReference type="SAM" id="Coils"/>
    </source>
</evidence>
<dbReference type="InterPro" id="IPR000706">
    <property type="entry name" value="AGPR_type-1"/>
</dbReference>
<evidence type="ECO:0000256" key="16">
    <source>
        <dbReference type="ARBA" id="ARBA00076903"/>
    </source>
</evidence>
<feature type="region of interest" description="Disordered" evidence="19">
    <location>
        <begin position="1"/>
        <end position="160"/>
    </location>
</feature>
<sequence length="2888" mass="327436">MLREFRFLRRNPGKNNNTEEAENIPINPRDSSNPHMSTDPSRPPLNTIQEPARIPRGISDHDLSGFKPNRVDRTPTKPKRKYPDTSLRTPEKQGPMSKNRFNWAQKNDYPSTSSVLDTPSSNRGASRANLSYSECNSAHSTPTKSVSKPPNPGFGLASGSRPVSNMGARMANYGALPKGIPGSCNLPTIVNTVEVPYFELKEDPSFWMEHNVQVLIRIRPLNSMEKGSFGYGRCLKQDSGQSITWIGQPETRFMFDHVACEAIDQETLFRMVGLPMVENCLSGYNSCMFAYGQTGSGKTHTMLGEIEELEVKPSPNRGMTPRIFEFLFARIRAEEESRRDERLMYNCKCSFLEIYNEQITDLLDPSSTNLMLREDMKKGVYVENLSEVEVHTVGDILQLLTQGASNRKVAATNMNRESSRSHSVFTCVIESRWEKDSSTNFRFARLNLVDLAGSERQKTSGAEGERLKEAANINKSLSTLGHVIMVLVDVANGKPRHIPYRDSRLTFLLQDSLGGNSKTMIIANVSPSICSAAETLNTLKFAQRAKLIQNNAIINEDSSGDVVALKHQILLLKEELSALKREKVTRSLAFGSAIDTINKDEDDCNEKETHGVLRVSCKQLKSLETTLAGALRREQMAEATVQQLQAEIQQLNRLVSQREEDTRCRKMMLKFREDKIQRMESVVGGLMSTDDYLVRENNALHEEIQILRDRIDKNPEVTRFAVENIRLLDQVRQFQDLYEEGEREMLMTEVCELRNQLISSLDGNLKQSNHLDLKGSSRNDNENDLLHKELKRTLSELEDSNEKLNSCLEENTKLRREMEELHASLNVTTSAIQEHACSAEVIKESLVEVPMISNPSITTTRSENEGIDSENIINPEDIMNLQLELDIVKIILQEQRSSHAETEEIVKSLNRELQLSKEMVISVTKDYEQVLDELKNAKVVIEALESQQIQSIDEIEDLRSSNARFEELVTEKELQISNLKELSDLSMYNSPLEAKLKKMHKSLEKAKKLNGFYQRDLASHASDENEMEEVRKQVEAETAEVIVCLQEELSGLQQEVYDSKTKETETREKFSLLETQMKITSEDNASLSEQLKTMRSEWDLIAFEIEDILSGGNEALKDVSDQIDIISNSIPHKRSLIGEQFGKMKKYVFEKELLIEELHRCLKDALDRRDDMECMLRSLRGAALVMTETHQHECSEKDNEIFVLKSELNSKTQTVEELRRLIEHGKEQLETASSCATASLVIVNRLWELNLNDKALKSSNCFAVDIECNSRTGTEIEEEMDNLRCEKEEILASENISRESIESIINQVVVLGDAIESFRDQFELKFNAMDGKIGKLEGIVQESFTTWFQQRELLEDELDDAKVIAAQKSIEASCILEKFEEVQDTMKEADIMINELMIANEALKLNAHEFKAKANGLTSERDILMKEVESSKLCYVNLEKQYDTDFDIMKRTLSELENVITEVKNTSVSFDFLSVKSQFQESTESIRTLLEDVWSEIIVKDCALSVLHLCHMGILLETANRLNAENGLLEHGLCESNSIVSELREHNLKSRNELEMCRVLKGKLLADMKKGFDRISSKVDENGEVTLRLASFENKIRNLQYQEEMMLQRSNDMGAELAVIMKEFDLCNKYTVASIMDHERLLKEKDELLEIELHAKEFESLILSTELKHIRIGAFEVFESLKKDVVFTSLDFASCELMLLEKENGYDKLLFEIQKLQNELESKNGEFGKISCLEKENEKLRDNVAVLENIIAEQEVSQCTLCSRIEDLKSQLGNVNALEEENILLRSELRAYEVTLDKASCKISNLIKDRFVGVDEKFRIIVNEMDRTHTFLEQIEHMEKIAFKLESESSSLQMELSRKDDILKGLLFDLSLLQESASNSKDQKDEMEQVLDSLRALENDFESKSIELEKAVAEGESLEAQLQEKEAKISALELDLTKGEEVINSLSGKYAELLAGAKEALDAKNSMEKDYFETRIKLEDLEMEVAEMEMALDRMSKTTESLKSNLDSVMCQRDDLEGKVVILTNELEMARTLVEENEALAAEAQEMAEIEKVHAEEKEEEVKLLERSIEELECTINVLEQKVDIVKGEAERQRLQREELELELLGVKEQMQNIKSNDSGLKRCLDENEKNLKVSLQRVQLLEKEIATRDAEISQCKAHISELNVHAEAQASEHKQRFKALEAMVEQLKSEVSTTHCTSSPKRLEKSSSKPRGSGSPFKCIGLGLQIKSEKDEELTAGRQRIEELEALATSRQKEILMLKARLAATESMTHDVIRDLLGVKLNMKNYANLMDNQQLHLLVGQTQKHNVEAEVKDQEVANLKQQINEFVKERNGWLEEIERKQAEMMAAHVALEKLRHHEQLLATENEMLKEENNSLKCRNEELSIKLRKTEAILSRVKDELSQFRAANGKNPFINFDEEEQLGKKLKEAEEEKLQLAQKLLGLCTTVLKAAGITKPTTEISLTVAEEAIMQMRKRVVSLEIELEDVKLKVKMSIIDILLESNIRRKDEIVRVQATNLNNIKLKVRRESPDSGSTVSDAVSFCIGPMKNDAIKNSNVKRLCIRASVTTSTPQSLRLEELNARKSEKYRIGVLGASGYTGSEIIRLLAAHPNFKITLMTADRKAGQSIGSVFPHLVKQDLPDLIAVKDADFSNVDAVFCCLPHGTTQEIIKGLPSSLKIVDLSADFRLRDSDEYEEWYGQPHKALELQANLIEVKNIIIDSKSGVSGAGRGAKESNLYTEIAEGIHSYGVTRHRHVPEIEQGLSDAANSKVTVSFTPHLMPMSRGMQSTIYVEMAPGASTEDLYEHLRSFYENEEFVILLKKNDIPHTRHVRGSNYCLMNVFPDRITGRAIIISVIDNLVKGASGQALQNLNLMMGIPESTGLHSVPLFP</sequence>
<dbReference type="GO" id="GO:0051287">
    <property type="term" value="F:NAD binding"/>
    <property type="evidence" value="ECO:0007669"/>
    <property type="project" value="InterPro"/>
</dbReference>
<dbReference type="InterPro" id="IPR001752">
    <property type="entry name" value="Kinesin_motor_dom"/>
</dbReference>
<accession>A0A830D5S4</accession>
<feature type="coiled-coil region" evidence="18">
    <location>
        <begin position="1870"/>
        <end position="1998"/>
    </location>
</feature>
<dbReference type="SUPFAM" id="SSF51735">
    <property type="entry name" value="NAD(P)-binding Rossmann-fold domains"/>
    <property type="match status" value="1"/>
</dbReference>